<keyword evidence="1" id="KW-0812">Transmembrane</keyword>
<reference evidence="2 3" key="1">
    <citation type="submission" date="2018-07" db="EMBL/GenBank/DDBJ databases">
        <title>Chryseobacterium lacus sp. nov., isolated from lake water.</title>
        <authorList>
            <person name="Li C.-M."/>
        </authorList>
    </citation>
    <scope>NUCLEOTIDE SEQUENCE [LARGE SCALE GENOMIC DNA]</scope>
    <source>
        <strain evidence="2 3">YLOS41</strain>
    </source>
</reference>
<evidence type="ECO:0000256" key="1">
    <source>
        <dbReference type="SAM" id="Phobius"/>
    </source>
</evidence>
<dbReference type="Proteomes" id="UP000252172">
    <property type="component" value="Unassembled WGS sequence"/>
</dbReference>
<feature type="transmembrane region" description="Helical" evidence="1">
    <location>
        <begin position="256"/>
        <end position="278"/>
    </location>
</feature>
<feature type="transmembrane region" description="Helical" evidence="1">
    <location>
        <begin position="117"/>
        <end position="139"/>
    </location>
</feature>
<name>A0A368MYT8_9FLAO</name>
<keyword evidence="1" id="KW-1133">Transmembrane helix</keyword>
<dbReference type="AlphaFoldDB" id="A0A368MYT8"/>
<accession>A0A368MYT8</accession>
<protein>
    <submittedName>
        <fullName evidence="2">DUF4271 domain-containing protein</fullName>
    </submittedName>
</protein>
<evidence type="ECO:0000313" key="3">
    <source>
        <dbReference type="Proteomes" id="UP000252172"/>
    </source>
</evidence>
<proteinExistence type="predicted"/>
<dbReference type="EMBL" id="QPIE01000003">
    <property type="protein sequence ID" value="RCU43407.1"/>
    <property type="molecule type" value="Genomic_DNA"/>
</dbReference>
<keyword evidence="3" id="KW-1185">Reference proteome</keyword>
<keyword evidence="1" id="KW-0472">Membrane</keyword>
<feature type="transmembrane region" description="Helical" evidence="1">
    <location>
        <begin position="193"/>
        <end position="219"/>
    </location>
</feature>
<feature type="transmembrane region" description="Helical" evidence="1">
    <location>
        <begin position="159"/>
        <end position="181"/>
    </location>
</feature>
<gene>
    <name evidence="2" type="ORF">DQ356_04380</name>
</gene>
<sequence>MIFLLQSKHRFNDVSDVFFFVISRYDDEFLHFRCKDSVFPLLLFRVFKIISTFAKKIPLILALNIISTIRIPENNDWVIFILLGCGFLYLFMIISLQRDATIREFLLQPFEDSSNQILSWMIVSLVYCISLSVLVSQYIPFVPQIVAEKEILGYQLNKIGYTMLSVFLFYFGRMILSYLFYQSIADSRKWPLFYFAATKFYFVVSLILMALIIVHYYFGINKAEVFPYYILGLCCIFAFKNLFYLFHPQKVFPSEWYYKILYICTLQFVPLLALWKLLFF</sequence>
<feature type="transmembrane region" description="Helical" evidence="1">
    <location>
        <begin position="77"/>
        <end position="96"/>
    </location>
</feature>
<comment type="caution">
    <text evidence="2">The sequence shown here is derived from an EMBL/GenBank/DDBJ whole genome shotgun (WGS) entry which is preliminary data.</text>
</comment>
<organism evidence="2 3">
    <name type="scientific">Chryseobacterium lacus</name>
    <dbReference type="NCBI Taxonomy" id="2058346"/>
    <lineage>
        <taxon>Bacteria</taxon>
        <taxon>Pseudomonadati</taxon>
        <taxon>Bacteroidota</taxon>
        <taxon>Flavobacteriia</taxon>
        <taxon>Flavobacteriales</taxon>
        <taxon>Weeksellaceae</taxon>
        <taxon>Chryseobacterium group</taxon>
        <taxon>Chryseobacterium</taxon>
    </lineage>
</organism>
<feature type="transmembrane region" description="Helical" evidence="1">
    <location>
        <begin position="225"/>
        <end position="244"/>
    </location>
</feature>
<dbReference type="OrthoDB" id="1246162at2"/>
<dbReference type="InterPro" id="IPR025367">
    <property type="entry name" value="DUF4271"/>
</dbReference>
<dbReference type="Pfam" id="PF14093">
    <property type="entry name" value="DUF4271"/>
    <property type="match status" value="1"/>
</dbReference>
<evidence type="ECO:0000313" key="2">
    <source>
        <dbReference type="EMBL" id="RCU43407.1"/>
    </source>
</evidence>